<evidence type="ECO:0000256" key="1">
    <source>
        <dbReference type="SAM" id="Phobius"/>
    </source>
</evidence>
<organism evidence="2 3">
    <name type="scientific">Sulfitobacter pacificus</name>
    <dbReference type="NCBI Taxonomy" id="1499314"/>
    <lineage>
        <taxon>Bacteria</taxon>
        <taxon>Pseudomonadati</taxon>
        <taxon>Pseudomonadota</taxon>
        <taxon>Alphaproteobacteria</taxon>
        <taxon>Rhodobacterales</taxon>
        <taxon>Roseobacteraceae</taxon>
        <taxon>Sulfitobacter</taxon>
    </lineage>
</organism>
<feature type="transmembrane region" description="Helical" evidence="1">
    <location>
        <begin position="63"/>
        <end position="87"/>
    </location>
</feature>
<proteinExistence type="predicted"/>
<name>A0ABQ5VIY7_9RHOB</name>
<accession>A0ABQ5VIY7</accession>
<feature type="transmembrane region" description="Helical" evidence="1">
    <location>
        <begin position="150"/>
        <end position="175"/>
    </location>
</feature>
<comment type="caution">
    <text evidence="2">The sequence shown here is derived from an EMBL/GenBank/DDBJ whole genome shotgun (WGS) entry which is preliminary data.</text>
</comment>
<feature type="transmembrane region" description="Helical" evidence="1">
    <location>
        <begin position="228"/>
        <end position="251"/>
    </location>
</feature>
<gene>
    <name evidence="2" type="ORF">GCM10007927_18700</name>
</gene>
<reference evidence="2" key="1">
    <citation type="journal article" date="2014" name="Int. J. Syst. Evol. Microbiol.">
        <title>Complete genome of a new Firmicutes species belonging to the dominant human colonic microbiota ('Ruminococcus bicirculans') reveals two chromosomes and a selective capacity to utilize plant glucans.</title>
        <authorList>
            <consortium name="NISC Comparative Sequencing Program"/>
            <person name="Wegmann U."/>
            <person name="Louis P."/>
            <person name="Goesmann A."/>
            <person name="Henrissat B."/>
            <person name="Duncan S.H."/>
            <person name="Flint H.J."/>
        </authorList>
    </citation>
    <scope>NUCLEOTIDE SEQUENCE</scope>
    <source>
        <strain evidence="2">NBRC 109915</strain>
    </source>
</reference>
<feature type="transmembrane region" description="Helical" evidence="1">
    <location>
        <begin position="21"/>
        <end position="43"/>
    </location>
</feature>
<feature type="transmembrane region" description="Helical" evidence="1">
    <location>
        <begin position="196"/>
        <end position="216"/>
    </location>
</feature>
<evidence type="ECO:0008006" key="4">
    <source>
        <dbReference type="Google" id="ProtNLM"/>
    </source>
</evidence>
<dbReference type="RefSeq" id="WP_284372796.1">
    <property type="nucleotide sequence ID" value="NZ_BSNL01000001.1"/>
</dbReference>
<protein>
    <recommendedName>
        <fullName evidence="4">DUF4013 domain-containing protein</fullName>
    </recommendedName>
</protein>
<keyword evidence="3" id="KW-1185">Reference proteome</keyword>
<evidence type="ECO:0000313" key="3">
    <source>
        <dbReference type="Proteomes" id="UP001161388"/>
    </source>
</evidence>
<sequence length="261" mass="27777">MNTALAILTHALRMLIHAPSTTIRVLMPALVLVIGCSLAIALLTPDMIIPKQTINAPAEPPTLQAALFFLMFGAVGLIGYALMAILWHRHVLLNGSDRIEDLRPDRAIFLGYIWRAILVGLAQMVAAIPIAILIGILGGSMMYANPTGPMATLLGLVASVIFVWVAMRLSVVLPAAALGEPMRLGESWTTTKPISAALWGVALLLSGLNICVYMISDTLLPVTGGLAILAHTIIYVVEGLVFISVLTTLYGHLVEGRSLGQ</sequence>
<keyword evidence="1" id="KW-1133">Transmembrane helix</keyword>
<dbReference type="Proteomes" id="UP001161388">
    <property type="component" value="Unassembled WGS sequence"/>
</dbReference>
<keyword evidence="1" id="KW-0812">Transmembrane</keyword>
<reference evidence="2" key="2">
    <citation type="submission" date="2023-01" db="EMBL/GenBank/DDBJ databases">
        <title>Draft genome sequence of Sulfitobacter pacificus strain NBRC 109915.</title>
        <authorList>
            <person name="Sun Q."/>
            <person name="Mori K."/>
        </authorList>
    </citation>
    <scope>NUCLEOTIDE SEQUENCE</scope>
    <source>
        <strain evidence="2">NBRC 109915</strain>
    </source>
</reference>
<evidence type="ECO:0000313" key="2">
    <source>
        <dbReference type="EMBL" id="GLQ27067.1"/>
    </source>
</evidence>
<keyword evidence="1" id="KW-0472">Membrane</keyword>
<feature type="transmembrane region" description="Helical" evidence="1">
    <location>
        <begin position="108"/>
        <end position="138"/>
    </location>
</feature>
<dbReference type="EMBL" id="BSNL01000001">
    <property type="protein sequence ID" value="GLQ27067.1"/>
    <property type="molecule type" value="Genomic_DNA"/>
</dbReference>